<dbReference type="RefSeq" id="WP_090935613.1">
    <property type="nucleotide sequence ID" value="NZ_FOTS01000013.1"/>
</dbReference>
<gene>
    <name evidence="1" type="ORF">SAMN04490355_1013106</name>
</gene>
<accession>A0A1I4JRY5</accession>
<dbReference type="OrthoDB" id="2440705at2"/>
<dbReference type="AlphaFoldDB" id="A0A1I4JRY5"/>
<dbReference type="EMBL" id="FOTS01000013">
    <property type="protein sequence ID" value="SFL68993.1"/>
    <property type="molecule type" value="Genomic_DNA"/>
</dbReference>
<organism evidence="1 2">
    <name type="scientific">Pelosinus propionicus DSM 13327</name>
    <dbReference type="NCBI Taxonomy" id="1123291"/>
    <lineage>
        <taxon>Bacteria</taxon>
        <taxon>Bacillati</taxon>
        <taxon>Bacillota</taxon>
        <taxon>Negativicutes</taxon>
        <taxon>Selenomonadales</taxon>
        <taxon>Sporomusaceae</taxon>
        <taxon>Pelosinus</taxon>
    </lineage>
</organism>
<dbReference type="STRING" id="1123291.SAMN04490355_1013106"/>
<proteinExistence type="predicted"/>
<keyword evidence="2" id="KW-1185">Reference proteome</keyword>
<name>A0A1I4JRY5_9FIRM</name>
<sequence>MIDSKYFEIPDFCELTRQCEPNCPCNSCLSIFNNCGPVFGTTTPPVSRIPTCECHDICVEEVVLIGNSGEFTRCIAYPPVGPCRVQCNGTFTFPTLTVGETCQVILWCADEQIDEGCQTVTVRIGLVIICGNCTSNPIILPLPTFTRTFTTFYRFPDCTPVTGQQLKNELTRIDGSCLVAQFNAVVTSPQQITITGKIIDKLWRSENLWVEGIRPFELTDAAIANGFSSFTVKGSFDSTHQIGPCTDICPPS</sequence>
<reference evidence="2" key="1">
    <citation type="submission" date="2016-10" db="EMBL/GenBank/DDBJ databases">
        <authorList>
            <person name="Varghese N."/>
            <person name="Submissions S."/>
        </authorList>
    </citation>
    <scope>NUCLEOTIDE SEQUENCE [LARGE SCALE GENOMIC DNA]</scope>
    <source>
        <strain evidence="2">DSM 13327</strain>
    </source>
</reference>
<evidence type="ECO:0000313" key="1">
    <source>
        <dbReference type="EMBL" id="SFL68993.1"/>
    </source>
</evidence>
<protein>
    <submittedName>
        <fullName evidence="1">Uncharacterized protein</fullName>
    </submittedName>
</protein>
<evidence type="ECO:0000313" key="2">
    <source>
        <dbReference type="Proteomes" id="UP000199520"/>
    </source>
</evidence>
<dbReference type="Proteomes" id="UP000199520">
    <property type="component" value="Unassembled WGS sequence"/>
</dbReference>